<dbReference type="GO" id="GO:0051726">
    <property type="term" value="P:regulation of cell cycle"/>
    <property type="evidence" value="ECO:0007669"/>
    <property type="project" value="TreeGrafter"/>
</dbReference>
<dbReference type="AlphaFoldDB" id="A0A6P4IGY1"/>
<feature type="compositionally biased region" description="Low complexity" evidence="3">
    <location>
        <begin position="216"/>
        <end position="235"/>
    </location>
</feature>
<dbReference type="InterPro" id="IPR033471">
    <property type="entry name" value="DIRP"/>
</dbReference>
<dbReference type="RefSeq" id="XP_017022899.2">
    <property type="nucleotide sequence ID" value="XM_017167410.3"/>
</dbReference>
<feature type="domain" description="DIRP" evidence="4">
    <location>
        <begin position="105"/>
        <end position="201"/>
    </location>
</feature>
<gene>
    <name evidence="6" type="primary">LOC108075127</name>
</gene>
<evidence type="ECO:0000256" key="1">
    <source>
        <dbReference type="ARBA" id="ARBA00004123"/>
    </source>
</evidence>
<feature type="region of interest" description="Disordered" evidence="3">
    <location>
        <begin position="213"/>
        <end position="235"/>
    </location>
</feature>
<dbReference type="GO" id="GO:0006351">
    <property type="term" value="P:DNA-templated transcription"/>
    <property type="evidence" value="ECO:0007669"/>
    <property type="project" value="InterPro"/>
</dbReference>
<comment type="subcellular location">
    <subcellularLocation>
        <location evidence="1">Nucleus</location>
    </subcellularLocation>
</comment>
<dbReference type="GO" id="GO:0003677">
    <property type="term" value="F:DNA binding"/>
    <property type="evidence" value="ECO:0007669"/>
    <property type="project" value="TreeGrafter"/>
</dbReference>
<evidence type="ECO:0000256" key="3">
    <source>
        <dbReference type="SAM" id="MobiDB-lite"/>
    </source>
</evidence>
<keyword evidence="5" id="KW-1185">Reference proteome</keyword>
<dbReference type="InterPro" id="IPR010561">
    <property type="entry name" value="LIN-9/ALY1"/>
</dbReference>
<keyword evidence="2" id="KW-0539">Nucleus</keyword>
<dbReference type="PANTHER" id="PTHR21689">
    <property type="entry name" value="LIN-9"/>
    <property type="match status" value="1"/>
</dbReference>
<accession>A0A6P4IGY1</accession>
<dbReference type="PANTHER" id="PTHR21689:SF2">
    <property type="entry name" value="PROTEIN LIN-9 HOMOLOG"/>
    <property type="match status" value="1"/>
</dbReference>
<evidence type="ECO:0000256" key="2">
    <source>
        <dbReference type="ARBA" id="ARBA00023242"/>
    </source>
</evidence>
<evidence type="ECO:0000259" key="4">
    <source>
        <dbReference type="SMART" id="SM01135"/>
    </source>
</evidence>
<sequence length="394" mass="45220">MENEMNSTPPTLANVGLHRVTETRNRRFKEPKKLVACSTDDELFVKRPHFTKKNLSEDQEMEEEGGENWVTNDLEGPNSTLIAQRLMNFLMMASSHRWIWHEFGDSFVNAPILRGAYDLGSFSREYYPELKTSFLPRRGWQLLRRSLGKARRYSPSFIELELKEYGPSVPQAQQSKERYDYSSKLLESIVLVKRLLAKKKKALLEIASKNEEFENGNDSKSCKSSKGSKNSGGSKTTLQLCFATLYRVNADIMAPMTVLHEHLAQFRKEQEEMEAMERSALEIYAKCCHKAEMDLQLAERHKSLVLTSPATRDLVQALQTILYITGELGGPNSAELLVIQDNLISHLQDSLPPALSAQLKKTMKELEPYRQRMNELFKIVPKESPIEEMQWDIQ</sequence>
<proteinExistence type="predicted"/>
<organism evidence="5 6">
    <name type="scientific">Drosophila kikkawai</name>
    <name type="common">Fruit fly</name>
    <dbReference type="NCBI Taxonomy" id="30033"/>
    <lineage>
        <taxon>Eukaryota</taxon>
        <taxon>Metazoa</taxon>
        <taxon>Ecdysozoa</taxon>
        <taxon>Arthropoda</taxon>
        <taxon>Hexapoda</taxon>
        <taxon>Insecta</taxon>
        <taxon>Pterygota</taxon>
        <taxon>Neoptera</taxon>
        <taxon>Endopterygota</taxon>
        <taxon>Diptera</taxon>
        <taxon>Brachycera</taxon>
        <taxon>Muscomorpha</taxon>
        <taxon>Ephydroidea</taxon>
        <taxon>Drosophilidae</taxon>
        <taxon>Drosophila</taxon>
        <taxon>Sophophora</taxon>
    </lineage>
</organism>
<dbReference type="GO" id="GO:0006357">
    <property type="term" value="P:regulation of transcription by RNA polymerase II"/>
    <property type="evidence" value="ECO:0007669"/>
    <property type="project" value="TreeGrafter"/>
</dbReference>
<evidence type="ECO:0000313" key="6">
    <source>
        <dbReference type="RefSeq" id="XP_017022899.2"/>
    </source>
</evidence>
<dbReference type="GeneID" id="108075127"/>
<evidence type="ECO:0000313" key="5">
    <source>
        <dbReference type="Proteomes" id="UP001652661"/>
    </source>
</evidence>
<name>A0A6P4IGY1_DROKI</name>
<reference evidence="6" key="1">
    <citation type="submission" date="2025-08" db="UniProtKB">
        <authorList>
            <consortium name="RefSeq"/>
        </authorList>
    </citation>
    <scope>IDENTIFICATION</scope>
    <source>
        <strain evidence="6">14028-0561.14</strain>
        <tissue evidence="6">Whole fly</tissue>
    </source>
</reference>
<dbReference type="GO" id="GO:0005654">
    <property type="term" value="C:nucleoplasm"/>
    <property type="evidence" value="ECO:0007669"/>
    <property type="project" value="TreeGrafter"/>
</dbReference>
<dbReference type="GO" id="GO:0017053">
    <property type="term" value="C:transcription repressor complex"/>
    <property type="evidence" value="ECO:0007669"/>
    <property type="project" value="InterPro"/>
</dbReference>
<dbReference type="OrthoDB" id="2339771at2759"/>
<protein>
    <recommendedName>
        <fullName evidence="4">DIRP domain-containing protein</fullName>
    </recommendedName>
</protein>
<dbReference type="Proteomes" id="UP001652661">
    <property type="component" value="Chromosome 3L"/>
</dbReference>
<dbReference type="SMART" id="SM01135">
    <property type="entry name" value="DIRP"/>
    <property type="match status" value="1"/>
</dbReference>
<dbReference type="Pfam" id="PF06584">
    <property type="entry name" value="DIRP"/>
    <property type="match status" value="1"/>
</dbReference>